<keyword evidence="1" id="KW-0472">Membrane</keyword>
<dbReference type="AlphaFoldDB" id="A0A0E3PZJ7"/>
<gene>
    <name evidence="2" type="ORF">MSMAW_2434</name>
</gene>
<dbReference type="HOGENOM" id="CLU_031711_0_0_2"/>
<feature type="transmembrane region" description="Helical" evidence="1">
    <location>
        <begin position="384"/>
        <end position="406"/>
    </location>
</feature>
<dbReference type="GeneID" id="24852188"/>
<feature type="transmembrane region" description="Helical" evidence="1">
    <location>
        <begin position="309"/>
        <end position="330"/>
    </location>
</feature>
<name>A0A0E3PZJ7_METMZ</name>
<dbReference type="PATRIC" id="fig|1434117.4.peg.3104"/>
<feature type="transmembrane region" description="Helical" evidence="1">
    <location>
        <begin position="277"/>
        <end position="297"/>
    </location>
</feature>
<reference evidence="2 3" key="1">
    <citation type="submission" date="2014-07" db="EMBL/GenBank/DDBJ databases">
        <title>Methanogenic archaea and the global carbon cycle.</title>
        <authorList>
            <person name="Henriksen J.R."/>
            <person name="Luke J."/>
            <person name="Reinhart S."/>
            <person name="Benedict M.N."/>
            <person name="Youngblut N.D."/>
            <person name="Metcalf M.E."/>
            <person name="Whitaker R.J."/>
            <person name="Metcalf W.W."/>
        </authorList>
    </citation>
    <scope>NUCLEOTIDE SEQUENCE [LARGE SCALE GENOMIC DNA]</scope>
    <source>
        <strain evidence="2 3">WWM610</strain>
    </source>
</reference>
<dbReference type="Proteomes" id="UP000033058">
    <property type="component" value="Chromosome"/>
</dbReference>
<feature type="transmembrane region" description="Helical" evidence="1">
    <location>
        <begin position="342"/>
        <end position="363"/>
    </location>
</feature>
<keyword evidence="1" id="KW-1133">Transmembrane helix</keyword>
<keyword evidence="1" id="KW-0812">Transmembrane</keyword>
<feature type="transmembrane region" description="Helical" evidence="1">
    <location>
        <begin position="21"/>
        <end position="39"/>
    </location>
</feature>
<evidence type="ECO:0000313" key="2">
    <source>
        <dbReference type="EMBL" id="AKB41425.1"/>
    </source>
</evidence>
<feature type="transmembrane region" description="Helical" evidence="1">
    <location>
        <begin position="127"/>
        <end position="146"/>
    </location>
</feature>
<dbReference type="EMBL" id="CP009509">
    <property type="protein sequence ID" value="AKB41425.1"/>
    <property type="molecule type" value="Genomic_DNA"/>
</dbReference>
<proteinExistence type="predicted"/>
<feature type="transmembrane region" description="Helical" evidence="1">
    <location>
        <begin position="224"/>
        <end position="242"/>
    </location>
</feature>
<evidence type="ECO:0008006" key="4">
    <source>
        <dbReference type="Google" id="ProtNLM"/>
    </source>
</evidence>
<feature type="transmembrane region" description="Helical" evidence="1">
    <location>
        <begin position="104"/>
        <end position="121"/>
    </location>
</feature>
<evidence type="ECO:0000256" key="1">
    <source>
        <dbReference type="SAM" id="Phobius"/>
    </source>
</evidence>
<evidence type="ECO:0000313" key="3">
    <source>
        <dbReference type="Proteomes" id="UP000033058"/>
    </source>
</evidence>
<sequence>MRKMISHTDVPIKKALSAVTSPSILTLILLPIIIGLFYIHSFGVNVPFLDQWNEFPAFLMKYENSDLSIFDLFSQQNESRPFFPRIFMFSMSLITSYNVKSLMYLSYGFYCISFFILFSMYKKDHGVTKLSLLKFVPIAWFFFNLFQMSNFLFGIRTEQSLHILAFISAVYLIDSSKKFDSKFLASIGFAFVSLFSFAAGTITWIVCLVQVVLSNSDEKIKKTVVWITCTAVSFSVYLFGYAKPSHHPSLLYSLYNLEDGVSTFLNSVGSTIIRDPVLSPIVGLLIITILVFIFIVNRKNLQLEKNSKWFSLVLFSLFASLEVSVARAGFGSSVALSQRYLLLTYWSIIGLYFISLNFVNIYCRNFQIVPDRFSAKDIIEKTKILNYLLLGSVLCLLFIGVSYHFVTGIETGSVLNEQFEQNKYYLETFDLQPDKNLERLYPDATAVREKATLLRKYNLSVFSQEKYDLEALKKKDKEPQYSVDSINGQQVNLIKDKTVNIAITSTETDEIVIEGWAVDVDENKLARAVFIVVNDKITVPSRYGIKREDLINNLNNKDFLKAGFRASFNPSLLGDGTHRIKIAVVSNDGTSYCIGQKNEYNLYV</sequence>
<protein>
    <recommendedName>
        <fullName evidence="4">Transmembrane protein</fullName>
    </recommendedName>
</protein>
<accession>A0A0E3PZJ7</accession>
<organism evidence="2 3">
    <name type="scientific">Methanosarcina mazei WWM610</name>
    <dbReference type="NCBI Taxonomy" id="1434117"/>
    <lineage>
        <taxon>Archaea</taxon>
        <taxon>Methanobacteriati</taxon>
        <taxon>Methanobacteriota</taxon>
        <taxon>Stenosarchaea group</taxon>
        <taxon>Methanomicrobia</taxon>
        <taxon>Methanosarcinales</taxon>
        <taxon>Methanosarcinaceae</taxon>
        <taxon>Methanosarcina</taxon>
    </lineage>
</organism>
<feature type="transmembrane region" description="Helical" evidence="1">
    <location>
        <begin position="185"/>
        <end position="212"/>
    </location>
</feature>
<dbReference type="RefSeq" id="WP_048039406.1">
    <property type="nucleotide sequence ID" value="NZ_CP009509.1"/>
</dbReference>